<evidence type="ECO:0000313" key="1">
    <source>
        <dbReference type="EMBL" id="TCS77241.1"/>
    </source>
</evidence>
<organism evidence="1 2">
    <name type="scientific">Pectinatus cerevisiiphilus</name>
    <dbReference type="NCBI Taxonomy" id="86956"/>
    <lineage>
        <taxon>Bacteria</taxon>
        <taxon>Bacillati</taxon>
        <taxon>Bacillota</taxon>
        <taxon>Negativicutes</taxon>
        <taxon>Selenomonadales</taxon>
        <taxon>Selenomonadaceae</taxon>
        <taxon>Pectinatus</taxon>
    </lineage>
</organism>
<dbReference type="EMBL" id="SMAA01000017">
    <property type="protein sequence ID" value="TCS77241.1"/>
    <property type="molecule type" value="Genomic_DNA"/>
</dbReference>
<comment type="caution">
    <text evidence="1">The sequence shown here is derived from an EMBL/GenBank/DDBJ whole genome shotgun (WGS) entry which is preliminary data.</text>
</comment>
<sequence length="51" mass="5997">MSVQKNRDLRGVRLMIGDKCQAMYNYIVIHKNIKDTTLKQISHPIAKELHF</sequence>
<keyword evidence="2" id="KW-1185">Reference proteome</keyword>
<protein>
    <submittedName>
        <fullName evidence="1">Uncharacterized protein</fullName>
    </submittedName>
</protein>
<name>A0A4R3K3M5_9FIRM</name>
<dbReference type="Proteomes" id="UP000295188">
    <property type="component" value="Unassembled WGS sequence"/>
</dbReference>
<gene>
    <name evidence="1" type="ORF">EDC37_11712</name>
</gene>
<reference evidence="1 2" key="1">
    <citation type="submission" date="2019-03" db="EMBL/GenBank/DDBJ databases">
        <title>Genomic Encyclopedia of Type Strains, Phase IV (KMG-IV): sequencing the most valuable type-strain genomes for metagenomic binning, comparative biology and taxonomic classification.</title>
        <authorList>
            <person name="Goeker M."/>
        </authorList>
    </citation>
    <scope>NUCLEOTIDE SEQUENCE [LARGE SCALE GENOMIC DNA]</scope>
    <source>
        <strain evidence="1 2">DSM 20467</strain>
    </source>
</reference>
<proteinExistence type="predicted"/>
<dbReference type="RefSeq" id="WP_165874504.1">
    <property type="nucleotide sequence ID" value="NZ_SMAA01000017.1"/>
</dbReference>
<evidence type="ECO:0000313" key="2">
    <source>
        <dbReference type="Proteomes" id="UP000295188"/>
    </source>
</evidence>
<accession>A0A4R3K3M5</accession>
<dbReference type="AlphaFoldDB" id="A0A4R3K3M5"/>